<sequence>MRSVEWNRLLLRTNTLGHHVSASPQRGYSLRIISEAAPGVLLHAACVQCNDCTLTALTMLLFVSAAHIPPPPLRKHRYPVKQSCSTPLVVPAQNGVQPMRLSSVDFSRTGSEPAHCGRFGEPKTVDFGQFGGAEMANFGPFQAAESADFGPSGQPNPQFWPFLGR</sequence>
<proteinExistence type="predicted"/>
<dbReference type="AlphaFoldDB" id="A0A7S4D1T7"/>
<dbReference type="EMBL" id="HBJA01067269">
    <property type="protein sequence ID" value="CAE0812526.1"/>
    <property type="molecule type" value="Transcribed_RNA"/>
</dbReference>
<protein>
    <submittedName>
        <fullName evidence="1">Uncharacterized protein</fullName>
    </submittedName>
</protein>
<evidence type="ECO:0000313" key="1">
    <source>
        <dbReference type="EMBL" id="CAE0812526.1"/>
    </source>
</evidence>
<organism evidence="1">
    <name type="scientific">Eutreptiella gymnastica</name>
    <dbReference type="NCBI Taxonomy" id="73025"/>
    <lineage>
        <taxon>Eukaryota</taxon>
        <taxon>Discoba</taxon>
        <taxon>Euglenozoa</taxon>
        <taxon>Euglenida</taxon>
        <taxon>Spirocuta</taxon>
        <taxon>Euglenophyceae</taxon>
        <taxon>Eutreptiales</taxon>
        <taxon>Eutreptiaceae</taxon>
        <taxon>Eutreptiella</taxon>
    </lineage>
</organism>
<name>A0A7S4D1T7_9EUGL</name>
<gene>
    <name evidence="1" type="ORF">EGYM00163_LOCUS23676</name>
</gene>
<accession>A0A7S4D1T7</accession>
<reference evidence="1" key="1">
    <citation type="submission" date="2021-01" db="EMBL/GenBank/DDBJ databases">
        <authorList>
            <person name="Corre E."/>
            <person name="Pelletier E."/>
            <person name="Niang G."/>
            <person name="Scheremetjew M."/>
            <person name="Finn R."/>
            <person name="Kale V."/>
            <person name="Holt S."/>
            <person name="Cochrane G."/>
            <person name="Meng A."/>
            <person name="Brown T."/>
            <person name="Cohen L."/>
        </authorList>
    </citation>
    <scope>NUCLEOTIDE SEQUENCE</scope>
    <source>
        <strain evidence="1">CCMP1594</strain>
    </source>
</reference>